<dbReference type="CDD" id="cd21177">
    <property type="entry name" value="LPMO_AA10"/>
    <property type="match status" value="1"/>
</dbReference>
<dbReference type="PANTHER" id="PTHR34823:SF1">
    <property type="entry name" value="CHITIN-BINDING TYPE-4 DOMAIN-CONTAINING PROTEIN"/>
    <property type="match status" value="1"/>
</dbReference>
<evidence type="ECO:0000313" key="3">
    <source>
        <dbReference type="EMBL" id="NYH13727.1"/>
    </source>
</evidence>
<dbReference type="AlphaFoldDB" id="A0A7Y9W4F4"/>
<sequence length="234" mass="26541">MYENMHRSLTRRHWAIAFTALFGVTLVHAHGRLTQPASRIVLCVERKNVDCNVDAWQANAMENGKFFPATRAGLADVFAPQDVRNAEPPKDGEIAGASVNGSIAVLNEQSADRWTKIPVRANSIQIFKWEYSAVHATRRWNYFITRSGWDPAKPLTRAQFDEKPFCTVQNDGQPYWKFNLKPAQPTIHQCQLPDRTGYQVILAVWEVADTQMGFYQVVDTHFTDTKGSPVMSPF</sequence>
<gene>
    <name evidence="3" type="ORF">GGD41_000955</name>
</gene>
<dbReference type="SUPFAM" id="SSF81296">
    <property type="entry name" value="E set domains"/>
    <property type="match status" value="1"/>
</dbReference>
<protein>
    <submittedName>
        <fullName evidence="3">Chitin-binding protein</fullName>
    </submittedName>
</protein>
<dbReference type="InterPro" id="IPR004302">
    <property type="entry name" value="Cellulose/chitin-bd_N"/>
</dbReference>
<dbReference type="Proteomes" id="UP000572540">
    <property type="component" value="Unassembled WGS sequence"/>
</dbReference>
<dbReference type="EMBL" id="JACCAU010000001">
    <property type="protein sequence ID" value="NYH13727.1"/>
    <property type="molecule type" value="Genomic_DNA"/>
</dbReference>
<dbReference type="InterPro" id="IPR051024">
    <property type="entry name" value="GlcNAc_Chitin_IntDeg"/>
</dbReference>
<organism evidence="3 4">
    <name type="scientific">Paraburkholderia bryophila</name>
    <dbReference type="NCBI Taxonomy" id="420952"/>
    <lineage>
        <taxon>Bacteria</taxon>
        <taxon>Pseudomonadati</taxon>
        <taxon>Pseudomonadota</taxon>
        <taxon>Betaproteobacteria</taxon>
        <taxon>Burkholderiales</taxon>
        <taxon>Burkholderiaceae</taxon>
        <taxon>Paraburkholderia</taxon>
    </lineage>
</organism>
<keyword evidence="1" id="KW-0732">Signal</keyword>
<comment type="caution">
    <text evidence="3">The sequence shown here is derived from an EMBL/GenBank/DDBJ whole genome shotgun (WGS) entry which is preliminary data.</text>
</comment>
<proteinExistence type="predicted"/>
<name>A0A7Y9W4F4_9BURK</name>
<evidence type="ECO:0000313" key="4">
    <source>
        <dbReference type="Proteomes" id="UP000572540"/>
    </source>
</evidence>
<dbReference type="Gene3D" id="2.70.50.50">
    <property type="entry name" value="chitin-binding protein cbp21"/>
    <property type="match status" value="1"/>
</dbReference>
<evidence type="ECO:0000256" key="1">
    <source>
        <dbReference type="ARBA" id="ARBA00022729"/>
    </source>
</evidence>
<accession>A0A7Y9W4F4</accession>
<dbReference type="PANTHER" id="PTHR34823">
    <property type="entry name" value="GLCNAC-BINDING PROTEIN A"/>
    <property type="match status" value="1"/>
</dbReference>
<evidence type="ECO:0000259" key="2">
    <source>
        <dbReference type="Pfam" id="PF03067"/>
    </source>
</evidence>
<feature type="domain" description="Chitin-binding type-4" evidence="2">
    <location>
        <begin position="30"/>
        <end position="219"/>
    </location>
</feature>
<dbReference type="Pfam" id="PF03067">
    <property type="entry name" value="LPMO_10"/>
    <property type="match status" value="1"/>
</dbReference>
<dbReference type="InterPro" id="IPR014756">
    <property type="entry name" value="Ig_E-set"/>
</dbReference>
<reference evidence="3 4" key="1">
    <citation type="submission" date="2020-07" db="EMBL/GenBank/DDBJ databases">
        <title>Exploring microbial biodiversity for novel pathways involved in the catabolism of aromatic compounds derived from lignin.</title>
        <authorList>
            <person name="Elkins J."/>
        </authorList>
    </citation>
    <scope>NUCLEOTIDE SEQUENCE [LARGE SCALE GENOMIC DNA]</scope>
    <source>
        <strain evidence="3 4">H2C3B</strain>
    </source>
</reference>
<dbReference type="RefSeq" id="WP_257031608.1">
    <property type="nucleotide sequence ID" value="NZ_JACCAU010000001.1"/>
</dbReference>